<dbReference type="GO" id="GO:0032259">
    <property type="term" value="P:methylation"/>
    <property type="evidence" value="ECO:0007669"/>
    <property type="project" value="UniProtKB-KW"/>
</dbReference>
<protein>
    <submittedName>
        <fullName evidence="2">Putative DNA methylase</fullName>
    </submittedName>
</protein>
<keyword evidence="2" id="KW-0489">Methyltransferase</keyword>
<dbReference type="GO" id="GO:0008168">
    <property type="term" value="F:methyltransferase activity"/>
    <property type="evidence" value="ECO:0007669"/>
    <property type="project" value="UniProtKB-KW"/>
</dbReference>
<dbReference type="Pfam" id="PF22837">
    <property type="entry name" value="M_Eco57I_C"/>
    <property type="match status" value="1"/>
</dbReference>
<gene>
    <name evidence="2" type="ORF">M975_4360</name>
</gene>
<reference evidence="2 3" key="1">
    <citation type="submission" date="2016-04" db="EMBL/GenBank/DDBJ databases">
        <title>ATOL: Assembling a taxonomically balanced genome-scale reconstruction of the evolutionary history of the Enterobacteriaceae.</title>
        <authorList>
            <person name="Plunkett G.III."/>
            <person name="Neeno-Eckwall E.C."/>
            <person name="Glasner J.D."/>
            <person name="Perna N.T."/>
        </authorList>
    </citation>
    <scope>NUCLEOTIDE SEQUENCE [LARGE SCALE GENOMIC DNA]</scope>
    <source>
        <strain evidence="2 3">ATCC 51605</strain>
    </source>
</reference>
<dbReference type="AlphaFoldDB" id="A0A1B7IDU1"/>
<feature type="domain" description="Type II methyltransferase M.Eco57I C-terminal" evidence="1">
    <location>
        <begin position="2"/>
        <end position="253"/>
    </location>
</feature>
<dbReference type="Proteomes" id="UP000078410">
    <property type="component" value="Unassembled WGS sequence"/>
</dbReference>
<dbReference type="EMBL" id="LXER01000041">
    <property type="protein sequence ID" value="OAT27434.1"/>
    <property type="molecule type" value="Genomic_DNA"/>
</dbReference>
<dbReference type="PATRIC" id="fig|1354251.4.peg.4472"/>
<dbReference type="InterPro" id="IPR054520">
    <property type="entry name" value="M_Eco57I_C"/>
</dbReference>
<sequence>MKWSSFHLNDEEMSFINSFKSKVKTISHYITSKPGIVTAANDFFIVNSDVKNKYHLDKYAKPIIQKSVYVGDRVNLNSEHVVNIQKSGYPSFLLDFGDEDKTLNSGAIEYLKLGEERDIHLRYKCRNRQPWFRIPIVPVSEAFIFKRVYKHPKIMKNSGDVYTTDAAYNISPKEGTCINSFIYSMYNPLTLCFFELYGRRYGGGVLELIPSEFKRLPLPYVEINPQEFDLYSDYFSNKKSIDDILAKYGYNILKGFVTKKEYGLLLGIYKKLVDRRVNMKSI</sequence>
<comment type="caution">
    <text evidence="2">The sequence shown here is derived from an EMBL/GenBank/DDBJ whole genome shotgun (WGS) entry which is preliminary data.</text>
</comment>
<evidence type="ECO:0000313" key="3">
    <source>
        <dbReference type="Proteomes" id="UP000078410"/>
    </source>
</evidence>
<keyword evidence="3" id="KW-1185">Reference proteome</keyword>
<accession>A0A1B7IDU1</accession>
<evidence type="ECO:0000259" key="1">
    <source>
        <dbReference type="Pfam" id="PF22837"/>
    </source>
</evidence>
<organism evidence="2 3">
    <name type="scientific">Buttiauxella brennerae ATCC 51605</name>
    <dbReference type="NCBI Taxonomy" id="1354251"/>
    <lineage>
        <taxon>Bacteria</taxon>
        <taxon>Pseudomonadati</taxon>
        <taxon>Pseudomonadota</taxon>
        <taxon>Gammaproteobacteria</taxon>
        <taxon>Enterobacterales</taxon>
        <taxon>Enterobacteriaceae</taxon>
        <taxon>Buttiauxella</taxon>
    </lineage>
</organism>
<evidence type="ECO:0000313" key="2">
    <source>
        <dbReference type="EMBL" id="OAT27434.1"/>
    </source>
</evidence>
<keyword evidence="2" id="KW-0808">Transferase</keyword>
<proteinExistence type="predicted"/>
<name>A0A1B7IDU1_9ENTR</name>